<protein>
    <submittedName>
        <fullName evidence="1">Uncharacterized protein</fullName>
    </submittedName>
</protein>
<gene>
    <name evidence="1" type="ORF">JR316_0011408</name>
</gene>
<keyword evidence="2" id="KW-1185">Reference proteome</keyword>
<reference evidence="1" key="1">
    <citation type="submission" date="2021-10" db="EMBL/GenBank/DDBJ databases">
        <title>Psilocybe cubensis genome.</title>
        <authorList>
            <person name="Mckernan K.J."/>
            <person name="Crawford S."/>
            <person name="Trippe A."/>
            <person name="Kane L.T."/>
            <person name="Mclaughlin S."/>
        </authorList>
    </citation>
    <scope>NUCLEOTIDE SEQUENCE</scope>
    <source>
        <strain evidence="1">MGC-MH-2018</strain>
    </source>
</reference>
<proteinExistence type="predicted"/>
<evidence type="ECO:0000313" key="1">
    <source>
        <dbReference type="EMBL" id="KAH9475848.1"/>
    </source>
</evidence>
<dbReference type="Proteomes" id="UP000664032">
    <property type="component" value="Unassembled WGS sequence"/>
</dbReference>
<accession>A0ACB8GJI1</accession>
<organism evidence="1 2">
    <name type="scientific">Psilocybe cubensis</name>
    <name type="common">Psychedelic mushroom</name>
    <name type="synonym">Stropharia cubensis</name>
    <dbReference type="NCBI Taxonomy" id="181762"/>
    <lineage>
        <taxon>Eukaryota</taxon>
        <taxon>Fungi</taxon>
        <taxon>Dikarya</taxon>
        <taxon>Basidiomycota</taxon>
        <taxon>Agaricomycotina</taxon>
        <taxon>Agaricomycetes</taxon>
        <taxon>Agaricomycetidae</taxon>
        <taxon>Agaricales</taxon>
        <taxon>Agaricineae</taxon>
        <taxon>Strophariaceae</taxon>
        <taxon>Psilocybe</taxon>
    </lineage>
</organism>
<evidence type="ECO:0000313" key="2">
    <source>
        <dbReference type="Proteomes" id="UP000664032"/>
    </source>
</evidence>
<comment type="caution">
    <text evidence="1">The sequence shown here is derived from an EMBL/GenBank/DDBJ whole genome shotgun (WGS) entry which is preliminary data.</text>
</comment>
<dbReference type="EMBL" id="JAFIQS020000011">
    <property type="protein sequence ID" value="KAH9475848.1"/>
    <property type="molecule type" value="Genomic_DNA"/>
</dbReference>
<name>A0ACB8GJI1_PSICU</name>
<sequence>MVNFTILAGGFSTFIATYVFNSDASTLTLTEQTTTGPNPSWIALHPENSSILYAVNEIGPIGSLQSFLVNADGGLTLVDTVSSGGNGPTFTNPLSTGEVTAMNFGSPNCSLVATVPGDPLHFQRDSPVVNFPVNGGPSNPHMSLEFNGEVFIADFGADKIWRLKNTGTPGNFIVQGQIDVAPGNGPRHLAVHDNILFVVNELTSTLTAQQIPEAPNGTTQPLLANVSTIPQDDLGLNASFRVAELIISEPTEQFPTPLIYVSNRNLGPDFDPRGDTVAIYEFKNCTGADPVSDAPISRRAHARSWSRRQETVGSGNAYPSAFVLQSQTFTGLTQIRSMALGHVEDGGDQFLIAGANTEGGVAVFSRVDGGRNLTLVARNEDVQNRTSFVFL</sequence>